<dbReference type="InterPro" id="IPR006273">
    <property type="entry name" value="Orotate_PRibTrfase_bac"/>
</dbReference>
<evidence type="ECO:0000256" key="4">
    <source>
        <dbReference type="ARBA" id="ARBA00022679"/>
    </source>
</evidence>
<evidence type="ECO:0000313" key="10">
    <source>
        <dbReference type="Proteomes" id="UP000266389"/>
    </source>
</evidence>
<dbReference type="CDD" id="cd06223">
    <property type="entry name" value="PRTases_typeI"/>
    <property type="match status" value="1"/>
</dbReference>
<dbReference type="UniPathway" id="UPA00070">
    <property type="reaction ID" value="UER00119"/>
</dbReference>
<comment type="caution">
    <text evidence="9">The sequence shown here is derived from an EMBL/GenBank/DDBJ whole genome shotgun (WGS) entry which is preliminary data.</text>
</comment>
<dbReference type="AlphaFoldDB" id="A0A395LZQ9"/>
<dbReference type="GO" id="GO:0000287">
    <property type="term" value="F:magnesium ion binding"/>
    <property type="evidence" value="ECO:0007669"/>
    <property type="project" value="UniProtKB-UniRule"/>
</dbReference>
<comment type="subunit">
    <text evidence="7">Homodimer.</text>
</comment>
<gene>
    <name evidence="7" type="primary">pyrE</name>
    <name evidence="9" type="ORF">D0433_08320</name>
</gene>
<organism evidence="9 10">
    <name type="scientific">Candidatus Thermochlorobacter aerophilus</name>
    <dbReference type="NCBI Taxonomy" id="1868324"/>
    <lineage>
        <taxon>Bacteria</taxon>
        <taxon>Pseudomonadati</taxon>
        <taxon>Chlorobiota</taxon>
        <taxon>Chlorobiia</taxon>
        <taxon>Chlorobiales</taxon>
        <taxon>Candidatus Thermochlorobacteriaceae</taxon>
        <taxon>Candidatus Thermochlorobacter</taxon>
    </lineage>
</organism>
<keyword evidence="5 7" id="KW-0460">Magnesium</keyword>
<dbReference type="Pfam" id="PF00156">
    <property type="entry name" value="Pribosyltran"/>
    <property type="match status" value="1"/>
</dbReference>
<dbReference type="Gene3D" id="3.40.50.2020">
    <property type="match status" value="1"/>
</dbReference>
<dbReference type="InterPro" id="IPR000836">
    <property type="entry name" value="PRTase_dom"/>
</dbReference>
<feature type="binding site" description="in other chain" evidence="7">
    <location>
        <begin position="116"/>
        <end position="124"/>
    </location>
    <ligand>
        <name>5-phospho-alpha-D-ribose 1-diphosphate</name>
        <dbReference type="ChEBI" id="CHEBI:58017"/>
        <note>ligand shared between dimeric partners</note>
    </ligand>
</feature>
<dbReference type="GO" id="GO:0019856">
    <property type="term" value="P:pyrimidine nucleobase biosynthetic process"/>
    <property type="evidence" value="ECO:0007669"/>
    <property type="project" value="InterPro"/>
</dbReference>
<dbReference type="Proteomes" id="UP000266389">
    <property type="component" value="Unassembled WGS sequence"/>
</dbReference>
<protein>
    <recommendedName>
        <fullName evidence="2 7">Orotate phosphoribosyltransferase</fullName>
        <shortName evidence="7">OPRT</shortName>
        <shortName evidence="7">OPRTase</shortName>
        <ecNumber evidence="2 7">2.4.2.10</ecNumber>
    </recommendedName>
</protein>
<evidence type="ECO:0000256" key="3">
    <source>
        <dbReference type="ARBA" id="ARBA00022676"/>
    </source>
</evidence>
<dbReference type="GO" id="GO:0044205">
    <property type="term" value="P:'de novo' UMP biosynthetic process"/>
    <property type="evidence" value="ECO:0007669"/>
    <property type="project" value="UniProtKB-UniRule"/>
</dbReference>
<dbReference type="EC" id="2.4.2.10" evidence="2 7"/>
<evidence type="ECO:0000256" key="7">
    <source>
        <dbReference type="HAMAP-Rule" id="MF_01208"/>
    </source>
</evidence>
<proteinExistence type="inferred from homology"/>
<comment type="pathway">
    <text evidence="1 7">Pyrimidine metabolism; UMP biosynthesis via de novo pathway; UMP from orotate: step 1/2.</text>
</comment>
<dbReference type="EMBL" id="PHFL01000051">
    <property type="protein sequence ID" value="RFM23921.1"/>
    <property type="molecule type" value="Genomic_DNA"/>
</dbReference>
<dbReference type="PANTHER" id="PTHR19278:SF9">
    <property type="entry name" value="URIDINE 5'-MONOPHOSPHATE SYNTHASE"/>
    <property type="match status" value="1"/>
</dbReference>
<dbReference type="InterPro" id="IPR023031">
    <property type="entry name" value="OPRT"/>
</dbReference>
<keyword evidence="6 7" id="KW-0665">Pyrimidine biosynthesis</keyword>
<dbReference type="NCBIfam" id="TIGR01367">
    <property type="entry name" value="pyrE_Therm"/>
    <property type="match status" value="1"/>
</dbReference>
<keyword evidence="4 7" id="KW-0808">Transferase</keyword>
<comment type="similarity">
    <text evidence="7">Belongs to the purine/pyrimidine phosphoribosyltransferase family. PyrE subfamily.</text>
</comment>
<comment type="caution">
    <text evidence="7">Lacks conserved residue(s) required for the propagation of feature annotation.</text>
</comment>
<dbReference type="SUPFAM" id="SSF53271">
    <property type="entry name" value="PRTase-like"/>
    <property type="match status" value="1"/>
</dbReference>
<comment type="catalytic activity">
    <reaction evidence="7">
        <text>orotidine 5'-phosphate + diphosphate = orotate + 5-phospho-alpha-D-ribose 1-diphosphate</text>
        <dbReference type="Rhea" id="RHEA:10380"/>
        <dbReference type="ChEBI" id="CHEBI:30839"/>
        <dbReference type="ChEBI" id="CHEBI:33019"/>
        <dbReference type="ChEBI" id="CHEBI:57538"/>
        <dbReference type="ChEBI" id="CHEBI:58017"/>
        <dbReference type="EC" id="2.4.2.10"/>
    </reaction>
</comment>
<evidence type="ECO:0000256" key="6">
    <source>
        <dbReference type="ARBA" id="ARBA00022975"/>
    </source>
</evidence>
<comment type="cofactor">
    <cofactor evidence="7">
        <name>Mg(2+)</name>
        <dbReference type="ChEBI" id="CHEBI:18420"/>
    </cofactor>
</comment>
<dbReference type="HAMAP" id="MF_01208">
    <property type="entry name" value="PyrE"/>
    <property type="match status" value="1"/>
</dbReference>
<keyword evidence="3 7" id="KW-0328">Glycosyltransferase</keyword>
<name>A0A395LZQ9_9BACT</name>
<dbReference type="PANTHER" id="PTHR19278">
    <property type="entry name" value="OROTATE PHOSPHORIBOSYLTRANSFERASE"/>
    <property type="match status" value="1"/>
</dbReference>
<evidence type="ECO:0000313" key="9">
    <source>
        <dbReference type="EMBL" id="RFM23921.1"/>
    </source>
</evidence>
<dbReference type="GO" id="GO:0004588">
    <property type="term" value="F:orotate phosphoribosyltransferase activity"/>
    <property type="evidence" value="ECO:0007669"/>
    <property type="project" value="UniProtKB-UniRule"/>
</dbReference>
<feature type="domain" description="Phosphoribosyltransferase" evidence="8">
    <location>
        <begin position="53"/>
        <end position="156"/>
    </location>
</feature>
<evidence type="ECO:0000256" key="5">
    <source>
        <dbReference type="ARBA" id="ARBA00022842"/>
    </source>
</evidence>
<sequence>MALSREEVLSIFKSTGALLEGHFLLSSGLHSAYYFQCAKVLQYPKYLTLFCKEIAEHFADAQLDVVISPAIGGIVVGTEVGRLLGVRTIFAERENGVMTLRRGFELHPNERCLVVEDVVTTGGSVREVMDIVVANGATVAGVGFIVDRSNGKVKLADRQFSLLQIDVQTYKPDEVPPELARLPAIKPGSRHISRAT</sequence>
<evidence type="ECO:0000256" key="1">
    <source>
        <dbReference type="ARBA" id="ARBA00004889"/>
    </source>
</evidence>
<evidence type="ECO:0000259" key="8">
    <source>
        <dbReference type="Pfam" id="PF00156"/>
    </source>
</evidence>
<evidence type="ECO:0000256" key="2">
    <source>
        <dbReference type="ARBA" id="ARBA00011971"/>
    </source>
</evidence>
<comment type="function">
    <text evidence="7">Catalyzes the transfer of a ribosyl phosphate group from 5-phosphoribose 1-diphosphate to orotate, leading to the formation of orotidine monophosphate (OMP).</text>
</comment>
<dbReference type="InterPro" id="IPR029057">
    <property type="entry name" value="PRTase-like"/>
</dbReference>
<accession>A0A395LZQ9</accession>
<feature type="binding site" evidence="7">
    <location>
        <position position="148"/>
    </location>
    <ligand>
        <name>orotate</name>
        <dbReference type="ChEBI" id="CHEBI:30839"/>
    </ligand>
</feature>
<feature type="binding site" evidence="7">
    <location>
        <position position="120"/>
    </location>
    <ligand>
        <name>orotate</name>
        <dbReference type="ChEBI" id="CHEBI:30839"/>
    </ligand>
</feature>
<reference evidence="9 10" key="1">
    <citation type="journal article" date="2011" name="ISME J.">
        <title>Community ecology of hot spring cyanobacterial mats: predominant populations and their functional potential.</title>
        <authorList>
            <person name="Klatt C.G."/>
            <person name="Wood J.M."/>
            <person name="Rusch D.B."/>
            <person name="Bateson M.M."/>
            <person name="Hamamura N."/>
            <person name="Heidelberg J.F."/>
            <person name="Grossman A.R."/>
            <person name="Bhaya D."/>
            <person name="Cohan F.M."/>
            <person name="Kuhl M."/>
            <person name="Bryant D.A."/>
            <person name="Ward D.M."/>
        </authorList>
    </citation>
    <scope>NUCLEOTIDE SEQUENCE [LARGE SCALE GENOMIC DNA]</scope>
    <source>
        <strain evidence="9">OS</strain>
    </source>
</reference>